<dbReference type="PANTHER" id="PTHR31302">
    <property type="entry name" value="TRANSMEMBRANE PROTEIN WITH METALLOPHOSPHOESTERASE DOMAIN-RELATED"/>
    <property type="match status" value="1"/>
</dbReference>
<sequence length="236" mass="26663">MVLSAKERNVVRHYLKVGTGSNASRKLKVFFISDIHKRKIDEKLLKKLDKDIDLVIIGGDLAEKNVPLSRITRNVQKLSQLGQLFYVWGNNDREVGEEKIRQIILQHEGIILENENMQINCHPTWGICGTDDPSCLKLDVEQALEKIEHYQNVLFVSHQPAVWEKVEQIYHPTLMLAGHTHGGQIRLGKFGISEKGSYESVGGRGKLISNGYGTTTLPLRLGARPECHIITISYTE</sequence>
<protein>
    <recommendedName>
        <fullName evidence="1">Calcineurin-like phosphoesterase domain-containing protein</fullName>
    </recommendedName>
</protein>
<dbReference type="InterPro" id="IPR051158">
    <property type="entry name" value="Metallophosphoesterase_sf"/>
</dbReference>
<evidence type="ECO:0000313" key="2">
    <source>
        <dbReference type="EMBL" id="AOV08087.1"/>
    </source>
</evidence>
<dbReference type="GO" id="GO:0016020">
    <property type="term" value="C:membrane"/>
    <property type="evidence" value="ECO:0007669"/>
    <property type="project" value="GOC"/>
</dbReference>
<proteinExistence type="predicted"/>
<organism evidence="2 3">
    <name type="scientific">Sporosarcina ureilytica</name>
    <dbReference type="NCBI Taxonomy" id="298596"/>
    <lineage>
        <taxon>Bacteria</taxon>
        <taxon>Bacillati</taxon>
        <taxon>Bacillota</taxon>
        <taxon>Bacilli</taxon>
        <taxon>Bacillales</taxon>
        <taxon>Caryophanaceae</taxon>
        <taxon>Sporosarcina</taxon>
    </lineage>
</organism>
<reference evidence="2 3" key="1">
    <citation type="submission" date="2016-09" db="EMBL/GenBank/DDBJ databases">
        <title>Complete genome sequence of the Lysinibacillus sphaericus LMG 22257, a specie of Bacillus with ureolytic activity that can effectively biodeposit calcium carbonate.</title>
        <authorList>
            <person name="Yan W."/>
        </authorList>
    </citation>
    <scope>NUCLEOTIDE SEQUENCE [LARGE SCALE GENOMIC DNA]</scope>
    <source>
        <strain evidence="2 3">LMG 22257</strain>
    </source>
</reference>
<dbReference type="InterPro" id="IPR029052">
    <property type="entry name" value="Metallo-depent_PP-like"/>
</dbReference>
<dbReference type="PANTHER" id="PTHR31302:SF32">
    <property type="entry name" value="PHOSPHOESTERASE"/>
    <property type="match status" value="1"/>
</dbReference>
<evidence type="ECO:0000259" key="1">
    <source>
        <dbReference type="Pfam" id="PF00149"/>
    </source>
</evidence>
<dbReference type="AlphaFoldDB" id="A0A1D8JH89"/>
<dbReference type="KEGG" id="surl:BI350_11420"/>
<feature type="domain" description="Calcineurin-like phosphoesterase" evidence="1">
    <location>
        <begin position="27"/>
        <end position="182"/>
    </location>
</feature>
<dbReference type="GO" id="GO:0008758">
    <property type="term" value="F:UDP-2,3-diacylglucosamine hydrolase activity"/>
    <property type="evidence" value="ECO:0007669"/>
    <property type="project" value="TreeGrafter"/>
</dbReference>
<accession>A0A1D8JH89</accession>
<gene>
    <name evidence="2" type="ORF">BI350_11420</name>
</gene>
<evidence type="ECO:0000313" key="3">
    <source>
        <dbReference type="Proteomes" id="UP000185746"/>
    </source>
</evidence>
<dbReference type="Gene3D" id="3.60.21.10">
    <property type="match status" value="1"/>
</dbReference>
<dbReference type="Proteomes" id="UP000185746">
    <property type="component" value="Chromosome"/>
</dbReference>
<name>A0A1D8JH89_9BACL</name>
<dbReference type="InterPro" id="IPR004843">
    <property type="entry name" value="Calcineurin-like_PHP"/>
</dbReference>
<keyword evidence="3" id="KW-1185">Reference proteome</keyword>
<dbReference type="EMBL" id="CP017560">
    <property type="protein sequence ID" value="AOV08087.1"/>
    <property type="molecule type" value="Genomic_DNA"/>
</dbReference>
<dbReference type="GO" id="GO:0009245">
    <property type="term" value="P:lipid A biosynthetic process"/>
    <property type="evidence" value="ECO:0007669"/>
    <property type="project" value="TreeGrafter"/>
</dbReference>
<dbReference type="SUPFAM" id="SSF56300">
    <property type="entry name" value="Metallo-dependent phosphatases"/>
    <property type="match status" value="1"/>
</dbReference>
<dbReference type="Pfam" id="PF00149">
    <property type="entry name" value="Metallophos"/>
    <property type="match status" value="1"/>
</dbReference>